<reference evidence="2 3" key="2">
    <citation type="journal article" date="2018" name="Plant J.">
        <title>The Physcomitrella patens chromosome-scale assembly reveals moss genome structure and evolution.</title>
        <authorList>
            <person name="Lang D."/>
            <person name="Ullrich K.K."/>
            <person name="Murat F."/>
            <person name="Fuchs J."/>
            <person name="Jenkins J."/>
            <person name="Haas F.B."/>
            <person name="Piednoel M."/>
            <person name="Gundlach H."/>
            <person name="Van Bel M."/>
            <person name="Meyberg R."/>
            <person name="Vives C."/>
            <person name="Morata J."/>
            <person name="Symeonidi A."/>
            <person name="Hiss M."/>
            <person name="Muchero W."/>
            <person name="Kamisugi Y."/>
            <person name="Saleh O."/>
            <person name="Blanc G."/>
            <person name="Decker E.L."/>
            <person name="van Gessel N."/>
            <person name="Grimwood J."/>
            <person name="Hayes R.D."/>
            <person name="Graham S.W."/>
            <person name="Gunter L.E."/>
            <person name="McDaniel S.F."/>
            <person name="Hoernstein S.N.W."/>
            <person name="Larsson A."/>
            <person name="Li F.W."/>
            <person name="Perroud P.F."/>
            <person name="Phillips J."/>
            <person name="Ranjan P."/>
            <person name="Rokshar D.S."/>
            <person name="Rothfels C.J."/>
            <person name="Schneider L."/>
            <person name="Shu S."/>
            <person name="Stevenson D.W."/>
            <person name="Thummler F."/>
            <person name="Tillich M."/>
            <person name="Villarreal Aguilar J.C."/>
            <person name="Widiez T."/>
            <person name="Wong G.K."/>
            <person name="Wymore A."/>
            <person name="Zhang Y."/>
            <person name="Zimmer A.D."/>
            <person name="Quatrano R.S."/>
            <person name="Mayer K.F.X."/>
            <person name="Goodstein D."/>
            <person name="Casacuberta J.M."/>
            <person name="Vandepoele K."/>
            <person name="Reski R."/>
            <person name="Cuming A.C."/>
            <person name="Tuskan G.A."/>
            <person name="Maumus F."/>
            <person name="Salse J."/>
            <person name="Schmutz J."/>
            <person name="Rensing S.A."/>
        </authorList>
    </citation>
    <scope>NUCLEOTIDE SEQUENCE [LARGE SCALE GENOMIC DNA]</scope>
    <source>
        <strain evidence="2 3">cv. Gransden 2004</strain>
    </source>
</reference>
<gene>
    <name evidence="2" type="primary">LOC112273964</name>
</gene>
<dbReference type="AlphaFoldDB" id="A0A7I3Z122"/>
<evidence type="ECO:0008006" key="4">
    <source>
        <dbReference type="Google" id="ProtNLM"/>
    </source>
</evidence>
<protein>
    <recommendedName>
        <fullName evidence="4">Secreted protein</fullName>
    </recommendedName>
</protein>
<name>A0A7I3Z122_PHYPA</name>
<accession>A0A7I3Z122</accession>
<sequence length="101" mass="11071">MRVLLFLRRASLLGLYCSFCFVSQCALPAIAGNPSPAMPPWMDVCPCASFIHGPFGQRVPASQPPASCPNLPNRCLMSGTKKRVSKQLMQGYFLSMVCFKV</sequence>
<keyword evidence="1" id="KW-0732">Signal</keyword>
<feature type="chain" id="PRO_5029591112" description="Secreted protein" evidence="1">
    <location>
        <begin position="26"/>
        <end position="101"/>
    </location>
</feature>
<dbReference type="EMBL" id="ABEU02000021">
    <property type="status" value="NOT_ANNOTATED_CDS"/>
    <property type="molecule type" value="Genomic_DNA"/>
</dbReference>
<organism evidence="2 3">
    <name type="scientific">Physcomitrium patens</name>
    <name type="common">Spreading-leaved earth moss</name>
    <name type="synonym">Physcomitrella patens</name>
    <dbReference type="NCBI Taxonomy" id="3218"/>
    <lineage>
        <taxon>Eukaryota</taxon>
        <taxon>Viridiplantae</taxon>
        <taxon>Streptophyta</taxon>
        <taxon>Embryophyta</taxon>
        <taxon>Bryophyta</taxon>
        <taxon>Bryophytina</taxon>
        <taxon>Bryopsida</taxon>
        <taxon>Funariidae</taxon>
        <taxon>Funariales</taxon>
        <taxon>Funariaceae</taxon>
        <taxon>Physcomitrium</taxon>
    </lineage>
</organism>
<reference evidence="2" key="3">
    <citation type="submission" date="2020-12" db="UniProtKB">
        <authorList>
            <consortium name="EnsemblPlants"/>
        </authorList>
    </citation>
    <scope>IDENTIFICATION</scope>
</reference>
<evidence type="ECO:0000313" key="2">
    <source>
        <dbReference type="EnsemblPlants" id="PAC:32915048.CDS.1"/>
    </source>
</evidence>
<reference evidence="2 3" key="1">
    <citation type="journal article" date="2008" name="Science">
        <title>The Physcomitrella genome reveals evolutionary insights into the conquest of land by plants.</title>
        <authorList>
            <person name="Rensing S."/>
            <person name="Lang D."/>
            <person name="Zimmer A."/>
            <person name="Terry A."/>
            <person name="Salamov A."/>
            <person name="Shapiro H."/>
            <person name="Nishiyama T."/>
            <person name="Perroud P.-F."/>
            <person name="Lindquist E."/>
            <person name="Kamisugi Y."/>
            <person name="Tanahashi T."/>
            <person name="Sakakibara K."/>
            <person name="Fujita T."/>
            <person name="Oishi K."/>
            <person name="Shin-I T."/>
            <person name="Kuroki Y."/>
            <person name="Toyoda A."/>
            <person name="Suzuki Y."/>
            <person name="Hashimoto A."/>
            <person name="Yamaguchi K."/>
            <person name="Sugano A."/>
            <person name="Kohara Y."/>
            <person name="Fujiyama A."/>
            <person name="Anterola A."/>
            <person name="Aoki S."/>
            <person name="Ashton N."/>
            <person name="Barbazuk W.B."/>
            <person name="Barker E."/>
            <person name="Bennetzen J."/>
            <person name="Bezanilla M."/>
            <person name="Blankenship R."/>
            <person name="Cho S.H."/>
            <person name="Dutcher S."/>
            <person name="Estelle M."/>
            <person name="Fawcett J.A."/>
            <person name="Gundlach H."/>
            <person name="Hanada K."/>
            <person name="Heyl A."/>
            <person name="Hicks K.A."/>
            <person name="Hugh J."/>
            <person name="Lohr M."/>
            <person name="Mayer K."/>
            <person name="Melkozernov A."/>
            <person name="Murata T."/>
            <person name="Nelson D."/>
            <person name="Pils B."/>
            <person name="Prigge M."/>
            <person name="Reiss B."/>
            <person name="Renner T."/>
            <person name="Rombauts S."/>
            <person name="Rushton P."/>
            <person name="Sanderfoot A."/>
            <person name="Schween G."/>
            <person name="Shiu S.-H."/>
            <person name="Stueber K."/>
            <person name="Theodoulou F.L."/>
            <person name="Tu H."/>
            <person name="Van de Peer Y."/>
            <person name="Verrier P.J."/>
            <person name="Waters E."/>
            <person name="Wood A."/>
            <person name="Yang L."/>
            <person name="Cove D."/>
            <person name="Cuming A."/>
            <person name="Hasebe M."/>
            <person name="Lucas S."/>
            <person name="Mishler D.B."/>
            <person name="Reski R."/>
            <person name="Grigoriev I."/>
            <person name="Quatrano R.S."/>
            <person name="Boore J.L."/>
        </authorList>
    </citation>
    <scope>NUCLEOTIDE SEQUENCE [LARGE SCALE GENOMIC DNA]</scope>
    <source>
        <strain evidence="2 3">cv. Gransden 2004</strain>
    </source>
</reference>
<evidence type="ECO:0000256" key="1">
    <source>
        <dbReference type="SAM" id="SignalP"/>
    </source>
</evidence>
<dbReference type="EnsemblPlants" id="Pp3c21_7830V3.4">
    <property type="protein sequence ID" value="PAC:32915048.CDS.1"/>
    <property type="gene ID" value="Pp3c21_7830"/>
</dbReference>
<dbReference type="Proteomes" id="UP000006727">
    <property type="component" value="Chromosome 21"/>
</dbReference>
<keyword evidence="3" id="KW-1185">Reference proteome</keyword>
<proteinExistence type="predicted"/>
<feature type="signal peptide" evidence="1">
    <location>
        <begin position="1"/>
        <end position="25"/>
    </location>
</feature>
<dbReference type="Gramene" id="Pp3c21_7830V3.4">
    <property type="protein sequence ID" value="PAC:32915048.CDS.1"/>
    <property type="gene ID" value="Pp3c21_7830"/>
</dbReference>
<evidence type="ECO:0000313" key="3">
    <source>
        <dbReference type="Proteomes" id="UP000006727"/>
    </source>
</evidence>